<dbReference type="InterPro" id="IPR023996">
    <property type="entry name" value="TonB-dep_OMP_SusC/RagA"/>
</dbReference>
<comment type="subcellular location">
    <subcellularLocation>
        <location evidence="1 8">Cell outer membrane</location>
        <topology evidence="1 8">Multi-pass membrane protein</topology>
    </subcellularLocation>
</comment>
<dbReference type="NCBIfam" id="TIGR04056">
    <property type="entry name" value="OMP_RagA_SusC"/>
    <property type="match status" value="1"/>
</dbReference>
<dbReference type="EMBL" id="BMJC01000001">
    <property type="protein sequence ID" value="GGA89766.1"/>
    <property type="molecule type" value="Genomic_DNA"/>
</dbReference>
<dbReference type="Pfam" id="PF07715">
    <property type="entry name" value="Plug"/>
    <property type="match status" value="1"/>
</dbReference>
<dbReference type="AlphaFoldDB" id="A0A8J2UA78"/>
<evidence type="ECO:0000259" key="11">
    <source>
        <dbReference type="Pfam" id="PF07715"/>
    </source>
</evidence>
<dbReference type="Pfam" id="PF13715">
    <property type="entry name" value="CarbopepD_reg_2"/>
    <property type="match status" value="1"/>
</dbReference>
<dbReference type="GO" id="GO:0009279">
    <property type="term" value="C:cell outer membrane"/>
    <property type="evidence" value="ECO:0007669"/>
    <property type="project" value="UniProtKB-SubCell"/>
</dbReference>
<dbReference type="InterPro" id="IPR039426">
    <property type="entry name" value="TonB-dep_rcpt-like"/>
</dbReference>
<keyword evidence="4 8" id="KW-0812">Transmembrane</keyword>
<keyword evidence="2 8" id="KW-0813">Transport</keyword>
<dbReference type="InterPro" id="IPR000531">
    <property type="entry name" value="Beta-barrel_TonB"/>
</dbReference>
<sequence length="1117" mass="121178">MQVSAGVSSQTITFSGKNVSLEKVFNAIYKQSGYLVFCDYSLIKDAKKVNIHVRDASVQAVMDECLKDQPLTYEIVDKTIIIEHKKAVAEPAPAPPPIDVHGRITNDKGEPVPAATVAVKGTSKVVATNDNGEFSLNGVDDHAVLVITSIGYERTEISVAGQTSLSIQLKVGAAAINEIVVTALGISKEERKLGYAVTTVGGEQLSKARETNVALSLGGQVAGLTVHGANGGPGSSARILLRGMPSMNSGGSPLFIINGVPMDNTQRGSSGEWGGSDNGDGISNINPDDIETMTVLKGQAASALYGARASNGVIIITTKSAKKGQALVEYNGNAQWDKAANYTDFQYQYGQGIEGVKPSTAAGALSSNRFAWGSKLDGSSTIQYNGQNYAYSPFKDNIKNFYQTGPTLTNTVSVGSGNDRGSFRLSASRLNNTSIVRNSGIDRTTINLNATQKITDRLNVTLFGNYIDEQDHNRPQLSDGPGNPNNFQFLAPNVDERIFQPGQDSRGYEIVFSDDNYVTNPWFVVNNWINTTGRKRLIGAISAKYNFTDWLYLMGRGGVDKEDDRIFNVTPTGTNYSFNSAGESGQFNGLTTLTTQETNWDILAGVSHKLTDDLHLDATVGGNIRTNNYEYVQINGSQFIIPFLYTPSNVLSFGRSYYVYNKEIHSGFYSIDLNYKDYLLLSTTGRYDAFSTLPSNNRGIFTPSVSGGFIFSHFLENTSLNFGKIRAAYAQTSGEPIGGPNNTNSGAYQTNVYYGVGNAFNGTPVGTLNGVGNVENDQPNLPNLFLKPFTLTEIEVGTELKFYNNRLGIDADYFTRKTKNEIQQASLSPATGYTSTYVGTGSTQNNGVEVQITGTPVKLRDFTWNISFNYTHVTNKILQTDDAGKRLTLGTYRPLNANTAFIKGMAGPQIIAYDYTYDTKGNIIVDGSGLPVRASTLTPFGSVLPTDYGGMRNDFTFKNINFGFLIDYNYGNKILSATNYYTLYRGLNKLTLAGRETGITTGVTATGAQNAVSATAQDYYQRIATISRNNVLSGDYIKLRQVTLGYTFSGKQLANIRVFEAINVSLVGRNLLYISKKSPNIDPESNFASSVKYAGIEGTSLPSTRTFGINVNFKFKK</sequence>
<reference evidence="12" key="2">
    <citation type="submission" date="2020-09" db="EMBL/GenBank/DDBJ databases">
        <authorList>
            <person name="Sun Q."/>
            <person name="Zhou Y."/>
        </authorList>
    </citation>
    <scope>NUCLEOTIDE SEQUENCE</scope>
    <source>
        <strain evidence="12">CGMCC 1.15448</strain>
    </source>
</reference>
<keyword evidence="5 9" id="KW-0798">TonB box</keyword>
<dbReference type="InterPro" id="IPR012910">
    <property type="entry name" value="Plug_dom"/>
</dbReference>
<keyword evidence="3 8" id="KW-1134">Transmembrane beta strand</keyword>
<comment type="caution">
    <text evidence="12">The sequence shown here is derived from an EMBL/GenBank/DDBJ whole genome shotgun (WGS) entry which is preliminary data.</text>
</comment>
<evidence type="ECO:0000256" key="3">
    <source>
        <dbReference type="ARBA" id="ARBA00022452"/>
    </source>
</evidence>
<gene>
    <name evidence="12" type="ORF">GCM10011511_11250</name>
</gene>
<reference evidence="12" key="1">
    <citation type="journal article" date="2014" name="Int. J. Syst. Evol. Microbiol.">
        <title>Complete genome sequence of Corynebacterium casei LMG S-19264T (=DSM 44701T), isolated from a smear-ripened cheese.</title>
        <authorList>
            <consortium name="US DOE Joint Genome Institute (JGI-PGF)"/>
            <person name="Walter F."/>
            <person name="Albersmeier A."/>
            <person name="Kalinowski J."/>
            <person name="Ruckert C."/>
        </authorList>
    </citation>
    <scope>NUCLEOTIDE SEQUENCE</scope>
    <source>
        <strain evidence="12">CGMCC 1.15448</strain>
    </source>
</reference>
<keyword evidence="6 8" id="KW-0472">Membrane</keyword>
<feature type="domain" description="TonB-dependent receptor plug" evidence="11">
    <location>
        <begin position="191"/>
        <end position="313"/>
    </location>
</feature>
<dbReference type="InterPro" id="IPR037066">
    <property type="entry name" value="Plug_dom_sf"/>
</dbReference>
<dbReference type="NCBIfam" id="TIGR04057">
    <property type="entry name" value="SusC_RagA_signa"/>
    <property type="match status" value="1"/>
</dbReference>
<evidence type="ECO:0000313" key="12">
    <source>
        <dbReference type="EMBL" id="GGA89766.1"/>
    </source>
</evidence>
<dbReference type="InterPro" id="IPR023997">
    <property type="entry name" value="TonB-dep_OMP_SusC/RagA_CS"/>
</dbReference>
<protein>
    <submittedName>
        <fullName evidence="12">SusC/RagA family TonB-linked outer membrane protein</fullName>
    </submittedName>
</protein>
<evidence type="ECO:0000256" key="6">
    <source>
        <dbReference type="ARBA" id="ARBA00023136"/>
    </source>
</evidence>
<evidence type="ECO:0000256" key="7">
    <source>
        <dbReference type="ARBA" id="ARBA00023237"/>
    </source>
</evidence>
<dbReference type="InterPro" id="IPR008969">
    <property type="entry name" value="CarboxyPept-like_regulatory"/>
</dbReference>
<evidence type="ECO:0000259" key="10">
    <source>
        <dbReference type="Pfam" id="PF00593"/>
    </source>
</evidence>
<evidence type="ECO:0000256" key="9">
    <source>
        <dbReference type="RuleBase" id="RU003357"/>
    </source>
</evidence>
<dbReference type="GO" id="GO:0006826">
    <property type="term" value="P:iron ion transport"/>
    <property type="evidence" value="ECO:0007669"/>
    <property type="project" value="UniProtKB-KW"/>
</dbReference>
<dbReference type="SUPFAM" id="SSF56935">
    <property type="entry name" value="Porins"/>
    <property type="match status" value="1"/>
</dbReference>
<evidence type="ECO:0000256" key="5">
    <source>
        <dbReference type="ARBA" id="ARBA00023077"/>
    </source>
</evidence>
<dbReference type="Gene3D" id="2.40.170.20">
    <property type="entry name" value="TonB-dependent receptor, beta-barrel domain"/>
    <property type="match status" value="1"/>
</dbReference>
<accession>A0A8J2UA78</accession>
<evidence type="ECO:0000256" key="1">
    <source>
        <dbReference type="ARBA" id="ARBA00004571"/>
    </source>
</evidence>
<dbReference type="Proteomes" id="UP000607559">
    <property type="component" value="Unassembled WGS sequence"/>
</dbReference>
<dbReference type="InterPro" id="IPR036942">
    <property type="entry name" value="Beta-barrel_TonB_sf"/>
</dbReference>
<proteinExistence type="inferred from homology"/>
<evidence type="ECO:0000256" key="2">
    <source>
        <dbReference type="ARBA" id="ARBA00022448"/>
    </source>
</evidence>
<keyword evidence="13" id="KW-1185">Reference proteome</keyword>
<feature type="domain" description="TonB-dependent receptor-like beta-barrel" evidence="10">
    <location>
        <begin position="500"/>
        <end position="888"/>
    </location>
</feature>
<evidence type="ECO:0000256" key="4">
    <source>
        <dbReference type="ARBA" id="ARBA00022692"/>
    </source>
</evidence>
<evidence type="ECO:0000256" key="8">
    <source>
        <dbReference type="PROSITE-ProRule" id="PRU01360"/>
    </source>
</evidence>
<comment type="similarity">
    <text evidence="8 9">Belongs to the TonB-dependent receptor family.</text>
</comment>
<keyword evidence="7 8" id="KW-0998">Cell outer membrane</keyword>
<name>A0A8J2UA78_9BACT</name>
<dbReference type="Gene3D" id="2.60.40.1120">
    <property type="entry name" value="Carboxypeptidase-like, regulatory domain"/>
    <property type="match status" value="1"/>
</dbReference>
<dbReference type="Pfam" id="PF00593">
    <property type="entry name" value="TonB_dep_Rec_b-barrel"/>
    <property type="match status" value="1"/>
</dbReference>
<organism evidence="12 13">
    <name type="scientific">Puia dinghuensis</name>
    <dbReference type="NCBI Taxonomy" id="1792502"/>
    <lineage>
        <taxon>Bacteria</taxon>
        <taxon>Pseudomonadati</taxon>
        <taxon>Bacteroidota</taxon>
        <taxon>Chitinophagia</taxon>
        <taxon>Chitinophagales</taxon>
        <taxon>Chitinophagaceae</taxon>
        <taxon>Puia</taxon>
    </lineage>
</organism>
<dbReference type="PROSITE" id="PS52016">
    <property type="entry name" value="TONB_DEPENDENT_REC_3"/>
    <property type="match status" value="1"/>
</dbReference>
<evidence type="ECO:0000313" key="13">
    <source>
        <dbReference type="Proteomes" id="UP000607559"/>
    </source>
</evidence>
<dbReference type="SUPFAM" id="SSF49464">
    <property type="entry name" value="Carboxypeptidase regulatory domain-like"/>
    <property type="match status" value="1"/>
</dbReference>
<dbReference type="Gene3D" id="2.170.130.10">
    <property type="entry name" value="TonB-dependent receptor, plug domain"/>
    <property type="match status" value="1"/>
</dbReference>